<keyword evidence="1" id="KW-0812">Transmembrane</keyword>
<keyword evidence="1" id="KW-1133">Transmembrane helix</keyword>
<evidence type="ECO:0000256" key="1">
    <source>
        <dbReference type="SAM" id="Phobius"/>
    </source>
</evidence>
<protein>
    <submittedName>
        <fullName evidence="2">Uncharacterized protein</fullName>
    </submittedName>
</protein>
<proteinExistence type="predicted"/>
<name>A0A4Y9RPZ4_9CAUL</name>
<feature type="transmembrane region" description="Helical" evidence="1">
    <location>
        <begin position="7"/>
        <end position="28"/>
    </location>
</feature>
<organism evidence="2 3">
    <name type="scientific">Brevundimonas intermedia</name>
    <dbReference type="NCBI Taxonomy" id="74315"/>
    <lineage>
        <taxon>Bacteria</taxon>
        <taxon>Pseudomonadati</taxon>
        <taxon>Pseudomonadota</taxon>
        <taxon>Alphaproteobacteria</taxon>
        <taxon>Caulobacterales</taxon>
        <taxon>Caulobacteraceae</taxon>
        <taxon>Brevundimonas</taxon>
    </lineage>
</organism>
<feature type="transmembrane region" description="Helical" evidence="1">
    <location>
        <begin position="34"/>
        <end position="53"/>
    </location>
</feature>
<keyword evidence="1" id="KW-0472">Membrane</keyword>
<accession>A0A4Y9RPZ4</accession>
<comment type="caution">
    <text evidence="2">The sequence shown here is derived from an EMBL/GenBank/DDBJ whole genome shotgun (WGS) entry which is preliminary data.</text>
</comment>
<feature type="transmembrane region" description="Helical" evidence="1">
    <location>
        <begin position="101"/>
        <end position="120"/>
    </location>
</feature>
<dbReference type="OrthoDB" id="7205793at2"/>
<dbReference type="EMBL" id="SPVH01000007">
    <property type="protein sequence ID" value="TFW11144.1"/>
    <property type="molecule type" value="Genomic_DNA"/>
</dbReference>
<gene>
    <name evidence="2" type="ORF">EGY25_15870</name>
</gene>
<keyword evidence="3" id="KW-1185">Reference proteome</keyword>
<feature type="transmembrane region" description="Helical" evidence="1">
    <location>
        <begin position="74"/>
        <end position="95"/>
    </location>
</feature>
<sequence>MNRIEPNALLAISTGVALILLIMTASVFGETGNTVKYIISAVICSAAFVLLNGRMAKAMKRPAVQPMIHPDTPGTAVWAGLFPLIVIGMACAPVFFAGHDYGLLVIIASVIFGLTVDSAIRARRG</sequence>
<dbReference type="AlphaFoldDB" id="A0A4Y9RPZ4"/>
<evidence type="ECO:0000313" key="2">
    <source>
        <dbReference type="EMBL" id="TFW11144.1"/>
    </source>
</evidence>
<dbReference type="Proteomes" id="UP000298216">
    <property type="component" value="Unassembled WGS sequence"/>
</dbReference>
<reference evidence="2 3" key="1">
    <citation type="submission" date="2019-03" db="EMBL/GenBank/DDBJ databases">
        <title>Draft genome of Brevundimonas sp. a heavy metal resistant soil bacteria.</title>
        <authorList>
            <person name="Soto J."/>
        </authorList>
    </citation>
    <scope>NUCLEOTIDE SEQUENCE [LARGE SCALE GENOMIC DNA]</scope>
    <source>
        <strain evidence="2 3">B-10</strain>
    </source>
</reference>
<dbReference type="RefSeq" id="WP_135195970.1">
    <property type="nucleotide sequence ID" value="NZ_SPVH01000007.1"/>
</dbReference>
<evidence type="ECO:0000313" key="3">
    <source>
        <dbReference type="Proteomes" id="UP000298216"/>
    </source>
</evidence>